<evidence type="ECO:0000256" key="11">
    <source>
        <dbReference type="ARBA" id="ARBA00061399"/>
    </source>
</evidence>
<dbReference type="InterPro" id="IPR027417">
    <property type="entry name" value="P-loop_NTPase"/>
</dbReference>
<dbReference type="CDD" id="cd17991">
    <property type="entry name" value="DEXHc_TRCF"/>
    <property type="match status" value="1"/>
</dbReference>
<dbReference type="EC" id="3.6.4.-" evidence="13"/>
<protein>
    <recommendedName>
        <fullName evidence="12 13">Transcription-repair-coupling factor</fullName>
        <shortName evidence="13">TRCF</shortName>
        <ecNumber evidence="13">3.6.4.-</ecNumber>
    </recommendedName>
</protein>
<dbReference type="Gene3D" id="3.40.50.300">
    <property type="entry name" value="P-loop containing nucleotide triphosphate hydrolases"/>
    <property type="match status" value="2"/>
</dbReference>
<dbReference type="OrthoDB" id="9804325at2"/>
<evidence type="ECO:0000256" key="10">
    <source>
        <dbReference type="ARBA" id="ARBA00061104"/>
    </source>
</evidence>
<dbReference type="SMART" id="SM00487">
    <property type="entry name" value="DEXDc"/>
    <property type="match status" value="1"/>
</dbReference>
<evidence type="ECO:0000313" key="17">
    <source>
        <dbReference type="Proteomes" id="UP000294558"/>
    </source>
</evidence>
<evidence type="ECO:0000256" key="3">
    <source>
        <dbReference type="ARBA" id="ARBA00022741"/>
    </source>
</evidence>
<evidence type="ECO:0000256" key="7">
    <source>
        <dbReference type="ARBA" id="ARBA00022840"/>
    </source>
</evidence>
<dbReference type="RefSeq" id="WP_133868021.1">
    <property type="nucleotide sequence ID" value="NZ_SOAU01000001.1"/>
</dbReference>
<dbReference type="SUPFAM" id="SSF141259">
    <property type="entry name" value="CarD-like"/>
    <property type="match status" value="1"/>
</dbReference>
<dbReference type="InterPro" id="IPR037235">
    <property type="entry name" value="TRCF-like_C_D7"/>
</dbReference>
<evidence type="ECO:0000256" key="6">
    <source>
        <dbReference type="ARBA" id="ARBA00022806"/>
    </source>
</evidence>
<evidence type="ECO:0000256" key="5">
    <source>
        <dbReference type="ARBA" id="ARBA00022801"/>
    </source>
</evidence>
<dbReference type="PANTHER" id="PTHR47964">
    <property type="entry name" value="ATP-DEPENDENT DNA HELICASE HOMOLOG RECG, CHLOROPLASTIC"/>
    <property type="match status" value="1"/>
</dbReference>
<dbReference type="Pfam" id="PF03461">
    <property type="entry name" value="TRCF"/>
    <property type="match status" value="1"/>
</dbReference>
<evidence type="ECO:0000256" key="9">
    <source>
        <dbReference type="ARBA" id="ARBA00023204"/>
    </source>
</evidence>
<dbReference type="InterPro" id="IPR003711">
    <property type="entry name" value="CarD-like/TRCF_RID"/>
</dbReference>
<keyword evidence="9 13" id="KW-0234">DNA repair</keyword>
<dbReference type="PROSITE" id="PS51192">
    <property type="entry name" value="HELICASE_ATP_BIND_1"/>
    <property type="match status" value="1"/>
</dbReference>
<dbReference type="Pfam" id="PF02559">
    <property type="entry name" value="CarD_TRCF_RID"/>
    <property type="match status" value="1"/>
</dbReference>
<evidence type="ECO:0000259" key="14">
    <source>
        <dbReference type="PROSITE" id="PS51192"/>
    </source>
</evidence>
<dbReference type="NCBIfam" id="TIGR00580">
    <property type="entry name" value="mfd"/>
    <property type="match status" value="1"/>
</dbReference>
<feature type="domain" description="Helicase ATP-binding" evidence="14">
    <location>
        <begin position="604"/>
        <end position="765"/>
    </location>
</feature>
<dbReference type="GO" id="GO:0003684">
    <property type="term" value="F:damaged DNA binding"/>
    <property type="evidence" value="ECO:0007669"/>
    <property type="project" value="InterPro"/>
</dbReference>
<accession>A0A4R7HZI6</accession>
<evidence type="ECO:0000256" key="13">
    <source>
        <dbReference type="HAMAP-Rule" id="MF_00969"/>
    </source>
</evidence>
<dbReference type="SUPFAM" id="SSF52540">
    <property type="entry name" value="P-loop containing nucleoside triphosphate hydrolases"/>
    <property type="match status" value="4"/>
</dbReference>
<comment type="subcellular location">
    <subcellularLocation>
        <location evidence="1 13">Cytoplasm</location>
    </subcellularLocation>
</comment>
<dbReference type="SMART" id="SM00490">
    <property type="entry name" value="HELICc"/>
    <property type="match status" value="1"/>
</dbReference>
<evidence type="ECO:0000256" key="2">
    <source>
        <dbReference type="ARBA" id="ARBA00022490"/>
    </source>
</evidence>
<dbReference type="InterPro" id="IPR036101">
    <property type="entry name" value="CarD-like/TRCF_RID_sf"/>
</dbReference>
<keyword evidence="4 13" id="KW-0227">DNA damage</keyword>
<dbReference type="InterPro" id="IPR001650">
    <property type="entry name" value="Helicase_C-like"/>
</dbReference>
<dbReference type="GO" id="GO:0003678">
    <property type="term" value="F:DNA helicase activity"/>
    <property type="evidence" value="ECO:0007669"/>
    <property type="project" value="TreeGrafter"/>
</dbReference>
<keyword evidence="3 13" id="KW-0547">Nucleotide-binding</keyword>
<dbReference type="InterPro" id="IPR041471">
    <property type="entry name" value="UvrB_inter"/>
</dbReference>
<dbReference type="AlphaFoldDB" id="A0A4R7HZI6"/>
<keyword evidence="17" id="KW-1185">Reference proteome</keyword>
<proteinExistence type="inferred from homology"/>
<comment type="caution">
    <text evidence="16">The sequence shown here is derived from an EMBL/GenBank/DDBJ whole genome shotgun (WGS) entry which is preliminary data.</text>
</comment>
<keyword evidence="6" id="KW-0347">Helicase</keyword>
<dbReference type="InterPro" id="IPR004576">
    <property type="entry name" value="Mfd"/>
</dbReference>
<evidence type="ECO:0000313" key="16">
    <source>
        <dbReference type="EMBL" id="TDT15583.1"/>
    </source>
</evidence>
<reference evidence="16 17" key="1">
    <citation type="submission" date="2019-03" db="EMBL/GenBank/DDBJ databases">
        <title>Sequencing the genomes of 1000 actinobacteria strains.</title>
        <authorList>
            <person name="Klenk H.-P."/>
        </authorList>
    </citation>
    <scope>NUCLEOTIDE SEQUENCE [LARGE SCALE GENOMIC DNA]</scope>
    <source>
        <strain evidence="16 17">DSM 18936</strain>
    </source>
</reference>
<dbReference type="SMART" id="SM00982">
    <property type="entry name" value="TRCF"/>
    <property type="match status" value="1"/>
</dbReference>
<dbReference type="Gene3D" id="2.40.10.170">
    <property type="match status" value="1"/>
</dbReference>
<dbReference type="EMBL" id="SOAU01000001">
    <property type="protein sequence ID" value="TDT15583.1"/>
    <property type="molecule type" value="Genomic_DNA"/>
</dbReference>
<keyword evidence="7 13" id="KW-0067">ATP-binding</keyword>
<dbReference type="Gene3D" id="3.90.1150.50">
    <property type="entry name" value="Transcription-repair-coupling factor, D7 domain"/>
    <property type="match status" value="1"/>
</dbReference>
<keyword evidence="2 13" id="KW-0963">Cytoplasm</keyword>
<gene>
    <name evidence="13" type="primary">mfd</name>
    <name evidence="16" type="ORF">BDK89_1156</name>
</gene>
<comment type="similarity">
    <text evidence="11 13">In the C-terminal section; belongs to the helicase family. RecG subfamily.</text>
</comment>
<dbReference type="Proteomes" id="UP000294558">
    <property type="component" value="Unassembled WGS sequence"/>
</dbReference>
<dbReference type="Gene3D" id="3.40.50.11180">
    <property type="match status" value="1"/>
</dbReference>
<dbReference type="FunFam" id="3.40.50.300:FF:000546">
    <property type="entry name" value="Transcription-repair-coupling factor"/>
    <property type="match status" value="1"/>
</dbReference>
<comment type="similarity">
    <text evidence="10 13">In the N-terminal section; belongs to the UvrB family.</text>
</comment>
<dbReference type="Pfam" id="PF00271">
    <property type="entry name" value="Helicase_C"/>
    <property type="match status" value="1"/>
</dbReference>
<comment type="function">
    <text evidence="13">Couples transcription and DNA repair by recognizing RNA polymerase (RNAP) stalled at DNA lesions. Mediates ATP-dependent release of RNAP and its truncated transcript from the DNA, and recruitment of nucleotide excision repair machinery to the damaged site.</text>
</comment>
<dbReference type="InterPro" id="IPR005118">
    <property type="entry name" value="TRCF_C"/>
</dbReference>
<evidence type="ECO:0000259" key="15">
    <source>
        <dbReference type="PROSITE" id="PS51194"/>
    </source>
</evidence>
<organism evidence="16 17">
    <name type="scientific">Ilumatobacter fluminis</name>
    <dbReference type="NCBI Taxonomy" id="467091"/>
    <lineage>
        <taxon>Bacteria</taxon>
        <taxon>Bacillati</taxon>
        <taxon>Actinomycetota</taxon>
        <taxon>Acidimicrobiia</taxon>
        <taxon>Acidimicrobiales</taxon>
        <taxon>Ilumatobacteraceae</taxon>
        <taxon>Ilumatobacter</taxon>
    </lineage>
</organism>
<name>A0A4R7HZI6_9ACTN</name>
<evidence type="ECO:0000256" key="1">
    <source>
        <dbReference type="ARBA" id="ARBA00004496"/>
    </source>
</evidence>
<dbReference type="Gene3D" id="3.30.2060.10">
    <property type="entry name" value="Penicillin-binding protein 1b domain"/>
    <property type="match status" value="1"/>
</dbReference>
<dbReference type="SMART" id="SM01058">
    <property type="entry name" value="CarD_TRCF"/>
    <property type="match status" value="1"/>
</dbReference>
<dbReference type="FunFam" id="3.40.50.300:FF:000300">
    <property type="entry name" value="Transcription-repair-coupling factor"/>
    <property type="match status" value="1"/>
</dbReference>
<dbReference type="InterPro" id="IPR011545">
    <property type="entry name" value="DEAD/DEAH_box_helicase_dom"/>
</dbReference>
<dbReference type="GO" id="GO:0005737">
    <property type="term" value="C:cytoplasm"/>
    <property type="evidence" value="ECO:0007669"/>
    <property type="project" value="UniProtKB-SubCell"/>
</dbReference>
<keyword evidence="5 13" id="KW-0378">Hydrolase</keyword>
<dbReference type="GO" id="GO:0006355">
    <property type="term" value="P:regulation of DNA-templated transcription"/>
    <property type="evidence" value="ECO:0007669"/>
    <property type="project" value="UniProtKB-UniRule"/>
</dbReference>
<evidence type="ECO:0000256" key="8">
    <source>
        <dbReference type="ARBA" id="ARBA00023125"/>
    </source>
</evidence>
<dbReference type="SUPFAM" id="SSF143517">
    <property type="entry name" value="TRCF domain-like"/>
    <property type="match status" value="1"/>
</dbReference>
<feature type="domain" description="Helicase C-terminal" evidence="15">
    <location>
        <begin position="787"/>
        <end position="940"/>
    </location>
</feature>
<sequence>MTLTDIPPLLRNEPGITRALGEPSARLAVVEVARPVSIAALAHLSNKRPLVVACPTGSMAGQLYDDLQQFVGADDVALFPAWETLPFERVSPAVETMGQRLELLWRLRNDERCPKVIVAGVRALLQKLGPEAIDVEPITVRPGAVIDPDVIAAQLVEYGYRREEVVEHRGEFARRGSIVDVYPSTADAPIRIDLWGDEVDRLTVFGVNDQRSTADLDEVRIFPARELIPTDDVRDRAAELVGTEPWGREQWERLAEGAHFDGMESWLPWLVDDDVMLTDVLPDTAKVVLVEPRRMRDRASDLLAEEDDLARALASTWARDPDKEFPRLHADPDALLAGVGSFWTIDSTPESPDTPMVEATGWGPVGGDGSGLTDRLKDLLAKGHRVIVAADGTGSANRLHEILLDHDLDIPVSETAANRIVVAPLHRGCNLPNAQVTIVAESDLTGRRRAHRKARTRKREGTTTFEDLKVGSYVVHHQHGVGQYDGMVKRTIGGVERDYLLVSYKGGDKLYVPSDQIDTLRQYVGGEAPTLNKLGGADFSKAKSRVRSEVRQIAQELVVLYQQRVNAEGYAFGQDTPWQHEMEEAFPFVETPDQRTAIADIKGDMERPYPMDRLVCGDVGFGKTEVSIRAAFKAIQDGKQVAVLAPTTLLATQHGNTFADRFAGYPIRVEVLSRFLTPGQAKKVMQGLRDGEIDCVIGTHRLLAADITFKDLGLLIVDEEQRFGVQHKEKIKKLKTNVDVLTLSATPIPRTLEMSLVGIRDLSLLQTPPAERQPILTYVGEYDERVAIEAIRRELLREGQVFWVHNRVRSIETAAARLRQLVPEARIAVAHGQMDEGTLEQVVVDFWEGQYDVLVCTTIIESGIDMPTVNTLVVERADLLGLGQMHQLRGRVGRSGQRAYAYLFHPQDKVLSEEAYERLKTIGEATDLGSGFKIAMRDLEIRGAGNLLGESQSGHIAAVGYDLYTQMVTEAVAEMKGEPVKQPSEIKLDVPTDAYLPEDYVAKGELRLEAYRRLADVTTQEQVDDIRTEWEDRYGPLPEPAEALLMVGRLRAECHRLGVTDLQITSQQARLAPLDLKLSQATRLKRIAKGAIHKEDQRQLVVPIPRGQDAATYLTGFLRELFPAE</sequence>
<dbReference type="Pfam" id="PF17757">
    <property type="entry name" value="UvrB_inter"/>
    <property type="match status" value="1"/>
</dbReference>
<dbReference type="GO" id="GO:0000716">
    <property type="term" value="P:transcription-coupled nucleotide-excision repair, DNA damage recognition"/>
    <property type="evidence" value="ECO:0007669"/>
    <property type="project" value="UniProtKB-UniRule"/>
</dbReference>
<evidence type="ECO:0000256" key="12">
    <source>
        <dbReference type="ARBA" id="ARBA00070128"/>
    </source>
</evidence>
<evidence type="ECO:0000256" key="4">
    <source>
        <dbReference type="ARBA" id="ARBA00022763"/>
    </source>
</evidence>
<dbReference type="GO" id="GO:0005524">
    <property type="term" value="F:ATP binding"/>
    <property type="evidence" value="ECO:0007669"/>
    <property type="project" value="UniProtKB-UniRule"/>
</dbReference>
<dbReference type="HAMAP" id="MF_00969">
    <property type="entry name" value="TRCF"/>
    <property type="match status" value="1"/>
</dbReference>
<dbReference type="Pfam" id="PF00270">
    <property type="entry name" value="DEAD"/>
    <property type="match status" value="1"/>
</dbReference>
<dbReference type="InterPro" id="IPR014001">
    <property type="entry name" value="Helicase_ATP-bd"/>
</dbReference>
<dbReference type="PANTHER" id="PTHR47964:SF1">
    <property type="entry name" value="ATP-DEPENDENT DNA HELICASE HOMOLOG RECG, CHLOROPLASTIC"/>
    <property type="match status" value="1"/>
</dbReference>
<keyword evidence="8 13" id="KW-0238">DNA-binding</keyword>
<dbReference type="InterPro" id="IPR047112">
    <property type="entry name" value="RecG/Mfd"/>
</dbReference>
<dbReference type="PROSITE" id="PS51194">
    <property type="entry name" value="HELICASE_CTER"/>
    <property type="match status" value="1"/>
</dbReference>
<dbReference type="GO" id="GO:0016787">
    <property type="term" value="F:hydrolase activity"/>
    <property type="evidence" value="ECO:0007669"/>
    <property type="project" value="UniProtKB-KW"/>
</dbReference>